<evidence type="ECO:0000259" key="7">
    <source>
        <dbReference type="Pfam" id="PF18052"/>
    </source>
</evidence>
<dbReference type="GO" id="GO:0098542">
    <property type="term" value="P:defense response to other organism"/>
    <property type="evidence" value="ECO:0007669"/>
    <property type="project" value="TreeGrafter"/>
</dbReference>
<dbReference type="InterPro" id="IPR027417">
    <property type="entry name" value="P-loop_NTPase"/>
</dbReference>
<dbReference type="AlphaFoldDB" id="A0AAQ3PM17"/>
<dbReference type="Gene3D" id="1.10.10.10">
    <property type="entry name" value="Winged helix-like DNA-binding domain superfamily/Winged helix DNA-binding domain"/>
    <property type="match status" value="1"/>
</dbReference>
<feature type="domain" description="NB-ARC" evidence="6">
    <location>
        <begin position="223"/>
        <end position="384"/>
    </location>
</feature>
<dbReference type="InterPro" id="IPR036388">
    <property type="entry name" value="WH-like_DNA-bd_sf"/>
</dbReference>
<dbReference type="InterPro" id="IPR032675">
    <property type="entry name" value="LRR_dom_sf"/>
</dbReference>
<evidence type="ECO:0000313" key="11">
    <source>
        <dbReference type="Proteomes" id="UP001341281"/>
    </source>
</evidence>
<sequence>MAPAAALVFAGKTVANSAISFLVTKAFNYLNEYFKADGYDEIQLRLEQALPKIQAVFQIINPERIKEESSALDKWLWQLRDAYEEAEGAVDEVEYYKLKEKAEDHKDSDWGSSFAKMKHRVIRSVMHTSVVDKTIKGWTHRGTLKRLRKAVEGLDKAASGVVGFLTLTDHIRGITSHQEEDSVINKDRETGSMITTQVFGRQKELVQIIGWLTKPSAGDAKTEHSNVSVVSTVGHGGMGKTTLAQLIHNDGTIKNHFDKVIWACVSTSFNAKDIISKILENAGWQTADASTLESSQRILGEKMSSAKFLLILDDVWEDKKDDQWEKLLAPLREGKNGSKILLTTRIERAFEMAKNIVRGENKRHELQGLDEHANIELFRHHVFPSLGLQDGAAFNQTGEQIAKNLRGCPLVTKVVAAHLRDNMRLDYWNEFLTQSLQHFCGSSEDIMNVLKLSYYHLPPELQTCFRFCSLFPQDYRFYKNELVEMWVNSGLISQDESESSLVNIGEEYLVQLTRKSFFNFRFIVDRLGQEDRESGYYVMHDLMHDLATNVSFGECIRITGVASLENAANTIRHVHVENIYNLPVEKFKKISGLDHLRTIIIKIGFSNEEGNIDILNTVEQLVTRSKSLRVLQTGLWHTSHFAGKLAMLKHLRCILLQKTHTIQESMSGVFKLYHLRRLEWISVEIGSKQVRDVGYLDRLQRVSYGPLGCSMVPIGRFTSLQFLHNYEIRRVKGYSISVLKDLENLRSLSVVGLENVDSQEQAIQANMKSKKYLESLELKWSRHSGDQRSTDEVIVDSLEPHANLKNLCISRFHGSRIRGF</sequence>
<dbReference type="InterPro" id="IPR002182">
    <property type="entry name" value="NB-ARC"/>
</dbReference>
<evidence type="ECO:0000256" key="4">
    <source>
        <dbReference type="ARBA" id="ARBA00022741"/>
    </source>
</evidence>
<dbReference type="GO" id="GO:0043531">
    <property type="term" value="F:ADP binding"/>
    <property type="evidence" value="ECO:0007669"/>
    <property type="project" value="InterPro"/>
</dbReference>
<feature type="domain" description="Disease resistance protein winged helix" evidence="8">
    <location>
        <begin position="470"/>
        <end position="547"/>
    </location>
</feature>
<dbReference type="SUPFAM" id="SSF52058">
    <property type="entry name" value="L domain-like"/>
    <property type="match status" value="1"/>
</dbReference>
<proteinExistence type="inferred from homology"/>
<evidence type="ECO:0000313" key="10">
    <source>
        <dbReference type="EMBL" id="WVZ54522.1"/>
    </source>
</evidence>
<dbReference type="PRINTS" id="PR00364">
    <property type="entry name" value="DISEASERSIST"/>
</dbReference>
<dbReference type="InterPro" id="IPR044974">
    <property type="entry name" value="Disease_R_plants"/>
</dbReference>
<keyword evidence="2" id="KW-0433">Leucine-rich repeat</keyword>
<keyword evidence="3" id="KW-0677">Repeat</keyword>
<evidence type="ECO:0000256" key="1">
    <source>
        <dbReference type="ARBA" id="ARBA00008894"/>
    </source>
</evidence>
<dbReference type="Gene3D" id="3.40.50.300">
    <property type="entry name" value="P-loop containing nucleotide triphosphate hydrolases"/>
    <property type="match status" value="1"/>
</dbReference>
<keyword evidence="11" id="KW-1185">Reference proteome</keyword>
<dbReference type="PANTHER" id="PTHR23155">
    <property type="entry name" value="DISEASE RESISTANCE PROTEIN RP"/>
    <property type="match status" value="1"/>
</dbReference>
<protein>
    <submittedName>
        <fullName evidence="10">Uncharacterized protein</fullName>
    </submittedName>
</protein>
<dbReference type="FunFam" id="3.40.50.300:FF:001091">
    <property type="entry name" value="Probable disease resistance protein At1g61300"/>
    <property type="match status" value="1"/>
</dbReference>
<dbReference type="SUPFAM" id="SSF52540">
    <property type="entry name" value="P-loop containing nucleoside triphosphate hydrolases"/>
    <property type="match status" value="1"/>
</dbReference>
<dbReference type="Pfam" id="PF23559">
    <property type="entry name" value="WHD_DRP"/>
    <property type="match status" value="1"/>
</dbReference>
<feature type="domain" description="Disease resistance N-terminal" evidence="7">
    <location>
        <begin position="18"/>
        <end position="105"/>
    </location>
</feature>
<evidence type="ECO:0000256" key="5">
    <source>
        <dbReference type="ARBA" id="ARBA00022821"/>
    </source>
</evidence>
<gene>
    <name evidence="10" type="ORF">U9M48_005307</name>
</gene>
<name>A0AAQ3PM17_PASNO</name>
<dbReference type="Proteomes" id="UP001341281">
    <property type="component" value="Chromosome 01"/>
</dbReference>
<dbReference type="InterPro" id="IPR041118">
    <property type="entry name" value="Rx_N"/>
</dbReference>
<evidence type="ECO:0000256" key="2">
    <source>
        <dbReference type="ARBA" id="ARBA00022614"/>
    </source>
</evidence>
<dbReference type="Pfam" id="PF25019">
    <property type="entry name" value="LRR_R13L1-DRL21"/>
    <property type="match status" value="1"/>
</dbReference>
<evidence type="ECO:0000259" key="8">
    <source>
        <dbReference type="Pfam" id="PF23559"/>
    </source>
</evidence>
<dbReference type="Pfam" id="PF18052">
    <property type="entry name" value="Rx_N"/>
    <property type="match status" value="1"/>
</dbReference>
<dbReference type="InterPro" id="IPR056789">
    <property type="entry name" value="LRR_R13L1-DRL21"/>
</dbReference>
<dbReference type="EMBL" id="CP144745">
    <property type="protein sequence ID" value="WVZ54522.1"/>
    <property type="molecule type" value="Genomic_DNA"/>
</dbReference>
<dbReference type="PANTHER" id="PTHR23155:SF1045">
    <property type="entry name" value="OS12G0204800 PROTEIN"/>
    <property type="match status" value="1"/>
</dbReference>
<evidence type="ECO:0000259" key="6">
    <source>
        <dbReference type="Pfam" id="PF00931"/>
    </source>
</evidence>
<dbReference type="InterPro" id="IPR058922">
    <property type="entry name" value="WHD_DRP"/>
</dbReference>
<evidence type="ECO:0000259" key="9">
    <source>
        <dbReference type="Pfam" id="PF25019"/>
    </source>
</evidence>
<accession>A0AAQ3PM17</accession>
<comment type="similarity">
    <text evidence="1">Belongs to the disease resistance NB-LRR family.</text>
</comment>
<feature type="domain" description="R13L1/DRL21-like LRR repeat region" evidence="9">
    <location>
        <begin position="736"/>
        <end position="817"/>
    </location>
</feature>
<dbReference type="Gene3D" id="3.80.10.10">
    <property type="entry name" value="Ribonuclease Inhibitor"/>
    <property type="match status" value="1"/>
</dbReference>
<keyword evidence="5" id="KW-0611">Plant defense</keyword>
<organism evidence="10 11">
    <name type="scientific">Paspalum notatum var. saurae</name>
    <dbReference type="NCBI Taxonomy" id="547442"/>
    <lineage>
        <taxon>Eukaryota</taxon>
        <taxon>Viridiplantae</taxon>
        <taxon>Streptophyta</taxon>
        <taxon>Embryophyta</taxon>
        <taxon>Tracheophyta</taxon>
        <taxon>Spermatophyta</taxon>
        <taxon>Magnoliopsida</taxon>
        <taxon>Liliopsida</taxon>
        <taxon>Poales</taxon>
        <taxon>Poaceae</taxon>
        <taxon>PACMAD clade</taxon>
        <taxon>Panicoideae</taxon>
        <taxon>Andropogonodae</taxon>
        <taxon>Paspaleae</taxon>
        <taxon>Paspalinae</taxon>
        <taxon>Paspalum</taxon>
    </lineage>
</organism>
<keyword evidence="4" id="KW-0547">Nucleotide-binding</keyword>
<reference evidence="10 11" key="1">
    <citation type="submission" date="2024-02" db="EMBL/GenBank/DDBJ databases">
        <title>High-quality chromosome-scale genome assembly of Pensacola bahiagrass (Paspalum notatum Flugge var. saurae).</title>
        <authorList>
            <person name="Vega J.M."/>
            <person name="Podio M."/>
            <person name="Orjuela J."/>
            <person name="Siena L.A."/>
            <person name="Pessino S.C."/>
            <person name="Combes M.C."/>
            <person name="Mariac C."/>
            <person name="Albertini E."/>
            <person name="Pupilli F."/>
            <person name="Ortiz J.P.A."/>
            <person name="Leblanc O."/>
        </authorList>
    </citation>
    <scope>NUCLEOTIDE SEQUENCE [LARGE SCALE GENOMIC DNA]</scope>
    <source>
        <strain evidence="10">R1</strain>
        <tissue evidence="10">Leaf</tissue>
    </source>
</reference>
<dbReference type="Pfam" id="PF00931">
    <property type="entry name" value="NB-ARC"/>
    <property type="match status" value="1"/>
</dbReference>
<evidence type="ECO:0000256" key="3">
    <source>
        <dbReference type="ARBA" id="ARBA00022737"/>
    </source>
</evidence>